<gene>
    <name evidence="1" type="ORF">ERS013165_03070</name>
</gene>
<dbReference type="EMBL" id="CWOW01000018">
    <property type="protein sequence ID" value="CSB00997.1"/>
    <property type="molecule type" value="Genomic_DNA"/>
</dbReference>
<organism evidence="1 2">
    <name type="scientific">Vibrio cholerae</name>
    <dbReference type="NCBI Taxonomy" id="666"/>
    <lineage>
        <taxon>Bacteria</taxon>
        <taxon>Pseudomonadati</taxon>
        <taxon>Pseudomonadota</taxon>
        <taxon>Gammaproteobacteria</taxon>
        <taxon>Vibrionales</taxon>
        <taxon>Vibrionaceae</taxon>
        <taxon>Vibrio</taxon>
    </lineage>
</organism>
<name>A0A655RJU0_VIBCL</name>
<dbReference type="AlphaFoldDB" id="A0A655RJU0"/>
<dbReference type="Proteomes" id="UP000044806">
    <property type="component" value="Unassembled WGS sequence"/>
</dbReference>
<proteinExistence type="predicted"/>
<sequence>MQDRAASHLAQAASWPDALGKHAQDAPIECDRLPLPLRLSVKDVPLRRHGLHHALPQSRQSGSIRLARYCCLALPTNA</sequence>
<accession>A0A655RJU0</accession>
<evidence type="ECO:0000313" key="1">
    <source>
        <dbReference type="EMBL" id="CSB00997.1"/>
    </source>
</evidence>
<reference evidence="1 2" key="1">
    <citation type="submission" date="2015-07" db="EMBL/GenBank/DDBJ databases">
        <authorList>
            <consortium name="Pathogen Informatics"/>
        </authorList>
    </citation>
    <scope>NUCLEOTIDE SEQUENCE [LARGE SCALE GENOMIC DNA]</scope>
    <source>
        <strain evidence="1 2">A51</strain>
    </source>
</reference>
<evidence type="ECO:0000313" key="2">
    <source>
        <dbReference type="Proteomes" id="UP000044806"/>
    </source>
</evidence>
<protein>
    <submittedName>
        <fullName evidence="1">Uncharacterized protein</fullName>
    </submittedName>
</protein>